<dbReference type="InterPro" id="IPR052970">
    <property type="entry name" value="Inner_ear_hair_cell_LOXHD"/>
</dbReference>
<dbReference type="AlphaFoldDB" id="A0AA40LHM8"/>
<feature type="domain" description="PLAT" evidence="3">
    <location>
        <begin position="203"/>
        <end position="319"/>
    </location>
</feature>
<dbReference type="Gene3D" id="2.60.60.20">
    <property type="entry name" value="PLAT/LH2 domain"/>
    <property type="match status" value="1"/>
</dbReference>
<dbReference type="Proteomes" id="UP001177744">
    <property type="component" value="Unassembled WGS sequence"/>
</dbReference>
<dbReference type="SMART" id="SM00308">
    <property type="entry name" value="LH2"/>
    <property type="match status" value="2"/>
</dbReference>
<dbReference type="CDD" id="cd01756">
    <property type="entry name" value="PLAT_repeat"/>
    <property type="match status" value="2"/>
</dbReference>
<feature type="compositionally biased region" description="Low complexity" evidence="2">
    <location>
        <begin position="59"/>
        <end position="71"/>
    </location>
</feature>
<protein>
    <recommendedName>
        <fullName evidence="3">PLAT domain-containing protein</fullName>
    </recommendedName>
</protein>
<dbReference type="EMBL" id="JAULJE010000019">
    <property type="protein sequence ID" value="KAK1332024.1"/>
    <property type="molecule type" value="Genomic_DNA"/>
</dbReference>
<name>A0AA40LHM8_CNENI</name>
<reference evidence="4" key="1">
    <citation type="submission" date="2023-06" db="EMBL/GenBank/DDBJ databases">
        <title>Reference genome for the Northern bat (Eptesicus nilssonii), a most northern bat species.</title>
        <authorList>
            <person name="Laine V.N."/>
            <person name="Pulliainen A.T."/>
            <person name="Lilley T.M."/>
        </authorList>
    </citation>
    <scope>NUCLEOTIDE SEQUENCE</scope>
    <source>
        <strain evidence="4">BLF_Eptnil</strain>
        <tissue evidence="4">Kidney</tissue>
    </source>
</reference>
<dbReference type="InterPro" id="IPR036392">
    <property type="entry name" value="PLAT/LH2_dom_sf"/>
</dbReference>
<feature type="region of interest" description="Disordered" evidence="2">
    <location>
        <begin position="38"/>
        <end position="74"/>
    </location>
</feature>
<proteinExistence type="predicted"/>
<comment type="caution">
    <text evidence="1">Lacks conserved residue(s) required for the propagation of feature annotation.</text>
</comment>
<dbReference type="Pfam" id="PF01477">
    <property type="entry name" value="PLAT"/>
    <property type="match status" value="2"/>
</dbReference>
<dbReference type="SUPFAM" id="SSF49723">
    <property type="entry name" value="Lipase/lipooxygenase domain (PLAT/LH2 domain)"/>
    <property type="match status" value="2"/>
</dbReference>
<accession>A0AA40LHM8</accession>
<dbReference type="PROSITE" id="PS50095">
    <property type="entry name" value="PLAT"/>
    <property type="match status" value="2"/>
</dbReference>
<gene>
    <name evidence="4" type="ORF">QTO34_007703</name>
</gene>
<evidence type="ECO:0000313" key="4">
    <source>
        <dbReference type="EMBL" id="KAK1332024.1"/>
    </source>
</evidence>
<dbReference type="Gene3D" id="2.40.180.10">
    <property type="entry name" value="Catalase core domain"/>
    <property type="match status" value="1"/>
</dbReference>
<organism evidence="4 5">
    <name type="scientific">Cnephaeus nilssonii</name>
    <name type="common">Northern bat</name>
    <name type="synonym">Eptesicus nilssonii</name>
    <dbReference type="NCBI Taxonomy" id="3371016"/>
    <lineage>
        <taxon>Eukaryota</taxon>
        <taxon>Metazoa</taxon>
        <taxon>Chordata</taxon>
        <taxon>Craniata</taxon>
        <taxon>Vertebrata</taxon>
        <taxon>Euteleostomi</taxon>
        <taxon>Mammalia</taxon>
        <taxon>Eutheria</taxon>
        <taxon>Laurasiatheria</taxon>
        <taxon>Chiroptera</taxon>
        <taxon>Yangochiroptera</taxon>
        <taxon>Vespertilionidae</taxon>
        <taxon>Cnephaeus</taxon>
    </lineage>
</organism>
<keyword evidence="5" id="KW-1185">Reference proteome</keyword>
<comment type="caution">
    <text evidence="4">The sequence shown here is derived from an EMBL/GenBank/DDBJ whole genome shotgun (WGS) entry which is preliminary data.</text>
</comment>
<evidence type="ECO:0000313" key="5">
    <source>
        <dbReference type="Proteomes" id="UP001177744"/>
    </source>
</evidence>
<evidence type="ECO:0000256" key="1">
    <source>
        <dbReference type="PROSITE-ProRule" id="PRU00152"/>
    </source>
</evidence>
<dbReference type="PANTHER" id="PTHR45901">
    <property type="entry name" value="PROTEIN CBG12474"/>
    <property type="match status" value="1"/>
</dbReference>
<evidence type="ECO:0000259" key="3">
    <source>
        <dbReference type="PROSITE" id="PS50095"/>
    </source>
</evidence>
<sequence length="319" mass="35080">MLIDCHALKDGGAHSHKMAAPSSLSPARQARLLCVPASRVPQSPNPPSRPGPAQNAGKPQMAAAQPPRAARVSGGNWQVSITTSDLPNAGTSSQVYIILYGQRRSSAPIYLYGTDGAQFQDGHENIFTIMVGDIGTLFKIRIGHTNSGISPSWHCKQIQLWDMNSGKKFYIPVQRWLARDQEDGEICREFPVLNRGQPTLPVTVYEVHVATGELWNSGTVANVYISIYGKKGDTGSRQLFRSKSSISFLREQTDTFSLEAVHLGDLYKIVIGHDGLGPGNGWFLDDVVIKDPTTNHEYAFFCHRGPVHEFVHLEGNYEP</sequence>
<dbReference type="InterPro" id="IPR001024">
    <property type="entry name" value="PLAT/LH2_dom"/>
</dbReference>
<feature type="domain" description="PLAT" evidence="3">
    <location>
        <begin position="75"/>
        <end position="191"/>
    </location>
</feature>
<evidence type="ECO:0000256" key="2">
    <source>
        <dbReference type="SAM" id="MobiDB-lite"/>
    </source>
</evidence>
<dbReference type="PANTHER" id="PTHR45901:SF7">
    <property type="entry name" value="OXYGEN-REGULATED PROTEIN 1"/>
    <property type="match status" value="1"/>
</dbReference>